<dbReference type="Pfam" id="PF00486">
    <property type="entry name" value="Trans_reg_C"/>
    <property type="match status" value="1"/>
</dbReference>
<name>A0A2W2HM11_9ACTN</name>
<comment type="similarity">
    <text evidence="1">Belongs to the AfsR/DnrI/RedD regulatory family.</text>
</comment>
<dbReference type="PRINTS" id="PR00364">
    <property type="entry name" value="DISEASERSIST"/>
</dbReference>
<dbReference type="SMART" id="SM00862">
    <property type="entry name" value="Trans_reg_C"/>
    <property type="match status" value="1"/>
</dbReference>
<keyword evidence="3 6" id="KW-0238">DNA-binding</keyword>
<dbReference type="AlphaFoldDB" id="A0A2W2HM11"/>
<evidence type="ECO:0000256" key="5">
    <source>
        <dbReference type="PROSITE-ProRule" id="PRU00339"/>
    </source>
</evidence>
<dbReference type="Gene3D" id="3.40.50.300">
    <property type="entry name" value="P-loop containing nucleotide triphosphate hydrolases"/>
    <property type="match status" value="1"/>
</dbReference>
<dbReference type="GO" id="GO:0043531">
    <property type="term" value="F:ADP binding"/>
    <property type="evidence" value="ECO:0007669"/>
    <property type="project" value="InterPro"/>
</dbReference>
<evidence type="ECO:0000256" key="1">
    <source>
        <dbReference type="ARBA" id="ARBA00005820"/>
    </source>
</evidence>
<dbReference type="RefSeq" id="WP_111166755.1">
    <property type="nucleotide sequence ID" value="NZ_POUA01000053.1"/>
</dbReference>
<protein>
    <submittedName>
        <fullName evidence="8">SARP family transcriptional regulator</fullName>
    </submittedName>
</protein>
<evidence type="ECO:0000259" key="7">
    <source>
        <dbReference type="PROSITE" id="PS51755"/>
    </source>
</evidence>
<dbReference type="SMART" id="SM00028">
    <property type="entry name" value="TPR"/>
    <property type="match status" value="6"/>
</dbReference>
<proteinExistence type="inferred from homology"/>
<dbReference type="InterPro" id="IPR019734">
    <property type="entry name" value="TPR_rpt"/>
</dbReference>
<dbReference type="EMBL" id="POUA01000053">
    <property type="protein sequence ID" value="PZG50778.1"/>
    <property type="molecule type" value="Genomic_DNA"/>
</dbReference>
<dbReference type="PANTHER" id="PTHR35807">
    <property type="entry name" value="TRANSCRIPTIONAL REGULATOR REDD-RELATED"/>
    <property type="match status" value="1"/>
</dbReference>
<dbReference type="Pfam" id="PF03704">
    <property type="entry name" value="BTAD"/>
    <property type="match status" value="1"/>
</dbReference>
<reference evidence="8 9" key="1">
    <citation type="submission" date="2018-01" db="EMBL/GenBank/DDBJ databases">
        <title>Draft genome sequence of Sphaerisporangium sp. 7K107.</title>
        <authorList>
            <person name="Sahin N."/>
            <person name="Saygin H."/>
            <person name="Ay H."/>
        </authorList>
    </citation>
    <scope>NUCLEOTIDE SEQUENCE [LARGE SCALE GENOMIC DNA]</scope>
    <source>
        <strain evidence="8 9">7K107</strain>
    </source>
</reference>
<dbReference type="PROSITE" id="PS51755">
    <property type="entry name" value="OMPR_PHOB"/>
    <property type="match status" value="1"/>
</dbReference>
<evidence type="ECO:0000256" key="4">
    <source>
        <dbReference type="ARBA" id="ARBA00023163"/>
    </source>
</evidence>
<dbReference type="InterPro" id="IPR005158">
    <property type="entry name" value="BTAD"/>
</dbReference>
<organism evidence="8 9">
    <name type="scientific">Spongiactinospora gelatinilytica</name>
    <dbReference type="NCBI Taxonomy" id="2666298"/>
    <lineage>
        <taxon>Bacteria</taxon>
        <taxon>Bacillati</taxon>
        <taxon>Actinomycetota</taxon>
        <taxon>Actinomycetes</taxon>
        <taxon>Streptosporangiales</taxon>
        <taxon>Streptosporangiaceae</taxon>
        <taxon>Spongiactinospora</taxon>
    </lineage>
</organism>
<feature type="DNA-binding region" description="OmpR/PhoB-type" evidence="6">
    <location>
        <begin position="1"/>
        <end position="93"/>
    </location>
</feature>
<accession>A0A2W2HM11</accession>
<comment type="caution">
    <text evidence="8">The sequence shown here is derived from an EMBL/GenBank/DDBJ whole genome shotgun (WGS) entry which is preliminary data.</text>
</comment>
<dbReference type="Gene3D" id="1.25.40.10">
    <property type="entry name" value="Tetratricopeptide repeat domain"/>
    <property type="match status" value="3"/>
</dbReference>
<keyword evidence="9" id="KW-1185">Reference proteome</keyword>
<evidence type="ECO:0000256" key="6">
    <source>
        <dbReference type="PROSITE-ProRule" id="PRU01091"/>
    </source>
</evidence>
<keyword evidence="2" id="KW-0805">Transcription regulation</keyword>
<dbReference type="InterPro" id="IPR051677">
    <property type="entry name" value="AfsR-DnrI-RedD_regulator"/>
</dbReference>
<dbReference type="Pfam" id="PF13424">
    <property type="entry name" value="TPR_12"/>
    <property type="match status" value="2"/>
</dbReference>
<dbReference type="InterPro" id="IPR011990">
    <property type="entry name" value="TPR-like_helical_dom_sf"/>
</dbReference>
<dbReference type="SMART" id="SM00382">
    <property type="entry name" value="AAA"/>
    <property type="match status" value="1"/>
</dbReference>
<dbReference type="InterPro" id="IPR016032">
    <property type="entry name" value="Sig_transdc_resp-reg_C-effctor"/>
</dbReference>
<dbReference type="InterPro" id="IPR001867">
    <property type="entry name" value="OmpR/PhoB-type_DNA-bd"/>
</dbReference>
<dbReference type="Gene3D" id="1.10.10.10">
    <property type="entry name" value="Winged helix-like DNA-binding domain superfamily/Winged helix DNA-binding domain"/>
    <property type="match status" value="1"/>
</dbReference>
<dbReference type="InterPro" id="IPR002182">
    <property type="entry name" value="NB-ARC"/>
</dbReference>
<dbReference type="SUPFAM" id="SSF48452">
    <property type="entry name" value="TPR-like"/>
    <property type="match status" value="3"/>
</dbReference>
<dbReference type="SMART" id="SM01043">
    <property type="entry name" value="BTAD"/>
    <property type="match status" value="1"/>
</dbReference>
<evidence type="ECO:0000313" key="9">
    <source>
        <dbReference type="Proteomes" id="UP000248544"/>
    </source>
</evidence>
<evidence type="ECO:0000313" key="8">
    <source>
        <dbReference type="EMBL" id="PZG50778.1"/>
    </source>
</evidence>
<keyword evidence="4" id="KW-0804">Transcription</keyword>
<keyword evidence="5" id="KW-0802">TPR repeat</keyword>
<dbReference type="InterPro" id="IPR003593">
    <property type="entry name" value="AAA+_ATPase"/>
</dbReference>
<dbReference type="Pfam" id="PF00931">
    <property type="entry name" value="NB-ARC"/>
    <property type="match status" value="1"/>
</dbReference>
<evidence type="ECO:0000256" key="2">
    <source>
        <dbReference type="ARBA" id="ARBA00023015"/>
    </source>
</evidence>
<dbReference type="SUPFAM" id="SSF46894">
    <property type="entry name" value="C-terminal effector domain of the bipartite response regulators"/>
    <property type="match status" value="1"/>
</dbReference>
<dbReference type="SUPFAM" id="SSF52540">
    <property type="entry name" value="P-loop containing nucleoside triphosphate hydrolases"/>
    <property type="match status" value="1"/>
</dbReference>
<evidence type="ECO:0000256" key="3">
    <source>
        <dbReference type="ARBA" id="ARBA00023125"/>
    </source>
</evidence>
<dbReference type="PANTHER" id="PTHR35807:SF1">
    <property type="entry name" value="TRANSCRIPTIONAL REGULATOR REDD"/>
    <property type="match status" value="1"/>
</dbReference>
<gene>
    <name evidence="8" type="ORF">C1I98_09720</name>
</gene>
<feature type="domain" description="OmpR/PhoB-type" evidence="7">
    <location>
        <begin position="1"/>
        <end position="93"/>
    </location>
</feature>
<dbReference type="GO" id="GO:0006355">
    <property type="term" value="P:regulation of DNA-templated transcription"/>
    <property type="evidence" value="ECO:0007669"/>
    <property type="project" value="InterPro"/>
</dbReference>
<dbReference type="GO" id="GO:0000160">
    <property type="term" value="P:phosphorelay signal transduction system"/>
    <property type="evidence" value="ECO:0007669"/>
    <property type="project" value="InterPro"/>
</dbReference>
<dbReference type="GO" id="GO:0003677">
    <property type="term" value="F:DNA binding"/>
    <property type="evidence" value="ECO:0007669"/>
    <property type="project" value="UniProtKB-UniRule"/>
</dbReference>
<dbReference type="InterPro" id="IPR036388">
    <property type="entry name" value="WH-like_DNA-bd_sf"/>
</dbReference>
<dbReference type="InterPro" id="IPR027417">
    <property type="entry name" value="P-loop_NTPase"/>
</dbReference>
<dbReference type="PROSITE" id="PS50005">
    <property type="entry name" value="TPR"/>
    <property type="match status" value="1"/>
</dbReference>
<sequence>MTLRLLGPLEFIAQGRSLNISGFRQQVILAVLGLNHGKVTTVDQLIRAVWDEEAPQSARGQIQVCMSNIRKLFAEAGLPRAIRTLSAGYCLQLDAEHVDTLMFDAKLDLARRQMETGDPAEAVGTLRVALALWRGPALAGLESGLVRRAAAALDERRTAAIEELIRLQLKLGLHEGLTAELGPLVAEYELREKLHGYLMLALYRSGRQAEALEAYQRARAILIEEIGVEPGQELQALHQAILTRDPSLDLPQPARQEPIETPPQPEAAKDFQVWASPWQLPASIADFTGRAGQIAEIKELLTRGPGTQAADYAVPIVAISGRGGVGKSSLAIRVAHELYQEFPDGALYAQLEGPVRAERTYRQLARFLRALGVAGNAIPESLEERVELYRTTLAARRVLVLLDDAVNEEQVRPLLPGSSTCAVIITSRHGLTGLPGAYHIGIDAFAPDESVEMLTKILGVKRVTAEEGAVTELYQMCDGLPLALRIAGARLASRRTWRIGRLVERLRNEVRRLDELEHRGWELRSSIGMTYHSLDEAAKRLVRLLALVQAPDVPSWTASALLDIDLMRAEDVLERLVDAHVLESVDYRNARVLRYRFHDLVRVYAREKLAETDGGEARAKALERVLGMWLALAQEAHRQEYGGDFTIIHGRAARWRPPDAEPADLMGSPMDWWDSERAALVAAVRQAADAGFDELAWELALTCVTLFEAKAYFDDWYVVTRAALDAVLKAGNVTGIAAMTYSMGTLHMSQGRLAEAEKNFRTALELFESVGNDHGYALVLRNYANVDGLRGDKEQMIAKYDRALDLLERVGDRIGAAHVMRTRAKHWLPLGETDRAQQLLEEALRICREQGCVRVEAQVLHTYAELHVMTGELEQARHELDRVLRVVRDSGDRLGEAHALYGLGMVRLREGRLDSAETTMAHAIELARNMRERLIEGKALYSLGEIALARGNAAQANRHIVAARRAFLELGSTVWAAKAALLLSDSYVTGGDLTLARLELNDAIDFLTADGSPEARGMLNEVSKVKSVLPVDG</sequence>
<dbReference type="CDD" id="cd15831">
    <property type="entry name" value="BTAD"/>
    <property type="match status" value="1"/>
</dbReference>
<feature type="repeat" description="TPR" evidence="5">
    <location>
        <begin position="737"/>
        <end position="770"/>
    </location>
</feature>
<dbReference type="Proteomes" id="UP000248544">
    <property type="component" value="Unassembled WGS sequence"/>
</dbReference>